<dbReference type="PANTHER" id="PTHR48100:SF1">
    <property type="entry name" value="HISTIDINE PHOSPHATASE FAMILY PROTEIN-RELATED"/>
    <property type="match status" value="1"/>
</dbReference>
<dbReference type="AlphaFoldDB" id="A0A0C9XUA5"/>
<keyword evidence="2" id="KW-1185">Reference proteome</keyword>
<dbReference type="SUPFAM" id="SSF53254">
    <property type="entry name" value="Phosphoglycerate mutase-like"/>
    <property type="match status" value="1"/>
</dbReference>
<evidence type="ECO:0000313" key="1">
    <source>
        <dbReference type="EMBL" id="KIK05269.1"/>
    </source>
</evidence>
<sequence length="301" mass="34020">MSDRRYSAVPGFFLQDLQEGLSLGTPPRFGLIDSSGERWSALRTRIQALNSAGALSGTTYKLFFLSRHGQGHHNVGEDKYGTTSWDSYWSKLNGDGDITWGPDPQLTSIGIEQAKNIRRALEAELEHGFHLPDKVYCSPLSRALRTCEIMFDSFGHWERPQRDGARGSSLSESTLNYGSYLETSFRQNCREENGEHTCDKRNTRTYIASTYPNFTIEDGFTEEDELWTTERETERHMEERARNVLDTIFEDDCTDNTFISVTAHCGFINALLWASGRPSYPLPTGGVLPLVVKCEIYSEGL</sequence>
<reference evidence="2" key="2">
    <citation type="submission" date="2015-01" db="EMBL/GenBank/DDBJ databases">
        <title>Evolutionary Origins and Diversification of the Mycorrhizal Mutualists.</title>
        <authorList>
            <consortium name="DOE Joint Genome Institute"/>
            <consortium name="Mycorrhizal Genomics Consortium"/>
            <person name="Kohler A."/>
            <person name="Kuo A."/>
            <person name="Nagy L.G."/>
            <person name="Floudas D."/>
            <person name="Copeland A."/>
            <person name="Barry K.W."/>
            <person name="Cichocki N."/>
            <person name="Veneault-Fourrey C."/>
            <person name="LaButti K."/>
            <person name="Lindquist E.A."/>
            <person name="Lipzen A."/>
            <person name="Lundell T."/>
            <person name="Morin E."/>
            <person name="Murat C."/>
            <person name="Riley R."/>
            <person name="Ohm R."/>
            <person name="Sun H."/>
            <person name="Tunlid A."/>
            <person name="Henrissat B."/>
            <person name="Grigoriev I.V."/>
            <person name="Hibbett D.S."/>
            <person name="Martin F."/>
        </authorList>
    </citation>
    <scope>NUCLEOTIDE SEQUENCE [LARGE SCALE GENOMIC DNA]</scope>
    <source>
        <strain evidence="2">LaAM-08-1</strain>
    </source>
</reference>
<dbReference type="OrthoDB" id="496981at2759"/>
<dbReference type="HOGENOM" id="CLU_039184_0_0_1"/>
<dbReference type="InterPro" id="IPR013078">
    <property type="entry name" value="His_Pase_superF_clade-1"/>
</dbReference>
<protein>
    <recommendedName>
        <fullName evidence="3">Phosphoglycerate mutase-like protein</fullName>
    </recommendedName>
</protein>
<dbReference type="Gene3D" id="3.40.50.1240">
    <property type="entry name" value="Phosphoglycerate mutase-like"/>
    <property type="match status" value="1"/>
</dbReference>
<name>A0A0C9XUA5_9AGAR</name>
<dbReference type="SMART" id="SM00855">
    <property type="entry name" value="PGAM"/>
    <property type="match status" value="1"/>
</dbReference>
<dbReference type="Proteomes" id="UP000054477">
    <property type="component" value="Unassembled WGS sequence"/>
</dbReference>
<dbReference type="CDD" id="cd07067">
    <property type="entry name" value="HP_PGM_like"/>
    <property type="match status" value="1"/>
</dbReference>
<reference evidence="1 2" key="1">
    <citation type="submission" date="2014-04" db="EMBL/GenBank/DDBJ databases">
        <authorList>
            <consortium name="DOE Joint Genome Institute"/>
            <person name="Kuo A."/>
            <person name="Kohler A."/>
            <person name="Nagy L.G."/>
            <person name="Floudas D."/>
            <person name="Copeland A."/>
            <person name="Barry K.W."/>
            <person name="Cichocki N."/>
            <person name="Veneault-Fourrey C."/>
            <person name="LaButti K."/>
            <person name="Lindquist E.A."/>
            <person name="Lipzen A."/>
            <person name="Lundell T."/>
            <person name="Morin E."/>
            <person name="Murat C."/>
            <person name="Sun H."/>
            <person name="Tunlid A."/>
            <person name="Henrissat B."/>
            <person name="Grigoriev I.V."/>
            <person name="Hibbett D.S."/>
            <person name="Martin F."/>
            <person name="Nordberg H.P."/>
            <person name="Cantor M.N."/>
            <person name="Hua S.X."/>
        </authorList>
    </citation>
    <scope>NUCLEOTIDE SEQUENCE [LARGE SCALE GENOMIC DNA]</scope>
    <source>
        <strain evidence="1 2">LaAM-08-1</strain>
    </source>
</reference>
<dbReference type="GO" id="GO:0005737">
    <property type="term" value="C:cytoplasm"/>
    <property type="evidence" value="ECO:0007669"/>
    <property type="project" value="TreeGrafter"/>
</dbReference>
<dbReference type="PANTHER" id="PTHR48100">
    <property type="entry name" value="BROAD-SPECIFICITY PHOSPHATASE YOR283W-RELATED"/>
    <property type="match status" value="1"/>
</dbReference>
<evidence type="ECO:0000313" key="2">
    <source>
        <dbReference type="Proteomes" id="UP000054477"/>
    </source>
</evidence>
<dbReference type="Pfam" id="PF00300">
    <property type="entry name" value="His_Phos_1"/>
    <property type="match status" value="1"/>
</dbReference>
<dbReference type="InterPro" id="IPR050275">
    <property type="entry name" value="PGM_Phosphatase"/>
</dbReference>
<dbReference type="GO" id="GO:0016791">
    <property type="term" value="F:phosphatase activity"/>
    <property type="evidence" value="ECO:0007669"/>
    <property type="project" value="TreeGrafter"/>
</dbReference>
<proteinExistence type="predicted"/>
<organism evidence="1 2">
    <name type="scientific">Laccaria amethystina LaAM-08-1</name>
    <dbReference type="NCBI Taxonomy" id="1095629"/>
    <lineage>
        <taxon>Eukaryota</taxon>
        <taxon>Fungi</taxon>
        <taxon>Dikarya</taxon>
        <taxon>Basidiomycota</taxon>
        <taxon>Agaricomycotina</taxon>
        <taxon>Agaricomycetes</taxon>
        <taxon>Agaricomycetidae</taxon>
        <taxon>Agaricales</taxon>
        <taxon>Agaricineae</taxon>
        <taxon>Hydnangiaceae</taxon>
        <taxon>Laccaria</taxon>
    </lineage>
</organism>
<dbReference type="EMBL" id="KN838561">
    <property type="protein sequence ID" value="KIK05269.1"/>
    <property type="molecule type" value="Genomic_DNA"/>
</dbReference>
<dbReference type="InterPro" id="IPR029033">
    <property type="entry name" value="His_PPase_superfam"/>
</dbReference>
<accession>A0A0C9XUA5</accession>
<gene>
    <name evidence="1" type="ORF">K443DRAFT_3942</name>
</gene>
<evidence type="ECO:0008006" key="3">
    <source>
        <dbReference type="Google" id="ProtNLM"/>
    </source>
</evidence>